<comment type="similarity">
    <text evidence="2 6">Belongs to the glycosyl hydrolase 53 family.</text>
</comment>
<dbReference type="Pfam" id="PF07745">
    <property type="entry name" value="Glyco_hydro_53"/>
    <property type="match status" value="1"/>
</dbReference>
<dbReference type="CDD" id="cd00551">
    <property type="entry name" value="AmyAc_family"/>
    <property type="match status" value="1"/>
</dbReference>
<evidence type="ECO:0000256" key="5">
    <source>
        <dbReference type="ARBA" id="ARBA00023295"/>
    </source>
</evidence>
<dbReference type="Gene3D" id="2.60.120.260">
    <property type="entry name" value="Galactose-binding domain-like"/>
    <property type="match status" value="1"/>
</dbReference>
<dbReference type="RefSeq" id="WP_239084032.1">
    <property type="nucleotide sequence ID" value="NZ_BOND01000029.1"/>
</dbReference>
<sequence>MVRIPRRICAAALAATTVLAVSGAGKPPTAPAMANPGFETGSAGWTTRGDRAAALVEADGHSGGFRLTHASASSYRVETSQRLSGIANGDYTLRAWVRSSGESAHLVLRDCGGADQRLAVPRTGTATDPWIQVALGVRVTRHACTIALASASGQEGWVQMDDVSLARGGHDGRLAIRGADVSHLTKNVDHGAVYRDAKGRATDPLRLLAANGVNYARLKVWVDPVDGYNDQADTLRKARWAHERGMKLLVDFHYSDAWADPGKQNKPAAWAALPFDGLRQALYDHTYDVLSALRAQGTPAAMAQVGNEINGGLLWPDGRWDNWDGLAALLTAGSQAVHAASPSTKVVLHLAEGGNNGGHRWWFDNAVSRGVPFDVIAVSHYTYWHGTLGALQANLLDLTTRYGKPIMVTETAYGFTTAEQDHEANIFTQALADTAGWPATPSGQTRALRDLCTTVAAVPGALGVFYWEPTWTAADGAGWDPADPTSGDGWENQALFDYTGRALPAMRVFAEF</sequence>
<dbReference type="InterPro" id="IPR017853">
    <property type="entry name" value="GH"/>
</dbReference>
<proteinExistence type="inferred from homology"/>
<dbReference type="EC" id="3.2.1.89" evidence="3 6"/>
<dbReference type="GO" id="GO:0045490">
    <property type="term" value="P:pectin catabolic process"/>
    <property type="evidence" value="ECO:0007669"/>
    <property type="project" value="TreeGrafter"/>
</dbReference>
<gene>
    <name evidence="7" type="ORF">SAMN05421684_7729</name>
</gene>
<evidence type="ECO:0000313" key="7">
    <source>
        <dbReference type="EMBL" id="SDZ64334.1"/>
    </source>
</evidence>
<dbReference type="PANTHER" id="PTHR34983">
    <property type="entry name" value="ARABINOGALACTAN ENDO-BETA-1,4-GALACTANASE A"/>
    <property type="match status" value="1"/>
</dbReference>
<evidence type="ECO:0000256" key="1">
    <source>
        <dbReference type="ARBA" id="ARBA00001695"/>
    </source>
</evidence>
<evidence type="ECO:0000256" key="3">
    <source>
        <dbReference type="ARBA" id="ARBA00012556"/>
    </source>
</evidence>
<comment type="catalytic activity">
    <reaction evidence="1 6">
        <text>The enzyme specifically hydrolyzes (1-&gt;4)-beta-D-galactosidic linkages in type I arabinogalactans.</text>
        <dbReference type="EC" id="3.2.1.89"/>
    </reaction>
</comment>
<evidence type="ECO:0000256" key="4">
    <source>
        <dbReference type="ARBA" id="ARBA00022801"/>
    </source>
</evidence>
<keyword evidence="4 6" id="KW-0378">Hydrolase</keyword>
<dbReference type="Gene3D" id="3.20.20.80">
    <property type="entry name" value="Glycosidases"/>
    <property type="match status" value="1"/>
</dbReference>
<feature type="signal peptide" evidence="6">
    <location>
        <begin position="1"/>
        <end position="20"/>
    </location>
</feature>
<name>A0A1H3UPM3_9ACTN</name>
<feature type="chain" id="PRO_5039740983" description="Arabinogalactan endo-beta-1,4-galactanase" evidence="6">
    <location>
        <begin position="21"/>
        <end position="512"/>
    </location>
</feature>
<evidence type="ECO:0000313" key="8">
    <source>
        <dbReference type="Proteomes" id="UP000199632"/>
    </source>
</evidence>
<dbReference type="EMBL" id="FNQB01000005">
    <property type="protein sequence ID" value="SDZ64334.1"/>
    <property type="molecule type" value="Genomic_DNA"/>
</dbReference>
<dbReference type="STRING" id="137265.SAMN05421684_7729"/>
<protein>
    <recommendedName>
        <fullName evidence="3 6">Arabinogalactan endo-beta-1,4-galactanase</fullName>
        <ecNumber evidence="3 6">3.2.1.89</ecNumber>
    </recommendedName>
</protein>
<keyword evidence="6" id="KW-0732">Signal</keyword>
<organism evidence="7 8">
    <name type="scientific">Asanoa ishikariensis</name>
    <dbReference type="NCBI Taxonomy" id="137265"/>
    <lineage>
        <taxon>Bacteria</taxon>
        <taxon>Bacillati</taxon>
        <taxon>Actinomycetota</taxon>
        <taxon>Actinomycetes</taxon>
        <taxon>Micromonosporales</taxon>
        <taxon>Micromonosporaceae</taxon>
        <taxon>Asanoa</taxon>
    </lineage>
</organism>
<dbReference type="GO" id="GO:0015926">
    <property type="term" value="F:glucosidase activity"/>
    <property type="evidence" value="ECO:0007669"/>
    <property type="project" value="InterPro"/>
</dbReference>
<keyword evidence="8" id="KW-1185">Reference proteome</keyword>
<keyword evidence="5 6" id="KW-0326">Glycosidase</keyword>
<dbReference type="GO" id="GO:0031218">
    <property type="term" value="F:arabinogalactan endo-1,4-beta-galactosidase activity"/>
    <property type="evidence" value="ECO:0007669"/>
    <property type="project" value="UniProtKB-EC"/>
</dbReference>
<dbReference type="InterPro" id="IPR011683">
    <property type="entry name" value="Glyco_hydro_53"/>
</dbReference>
<dbReference type="PANTHER" id="PTHR34983:SF1">
    <property type="entry name" value="ARABINOGALACTAN ENDO-BETA-1,4-GALACTANASE A"/>
    <property type="match status" value="1"/>
</dbReference>
<dbReference type="Proteomes" id="UP000199632">
    <property type="component" value="Unassembled WGS sequence"/>
</dbReference>
<evidence type="ECO:0000256" key="2">
    <source>
        <dbReference type="ARBA" id="ARBA00010687"/>
    </source>
</evidence>
<dbReference type="AlphaFoldDB" id="A0A1H3UPM3"/>
<accession>A0A1H3UPM3</accession>
<reference evidence="8" key="1">
    <citation type="submission" date="2016-10" db="EMBL/GenBank/DDBJ databases">
        <authorList>
            <person name="Varghese N."/>
            <person name="Submissions S."/>
        </authorList>
    </citation>
    <scope>NUCLEOTIDE SEQUENCE [LARGE SCALE GENOMIC DNA]</scope>
    <source>
        <strain evidence="8">DSM 44718</strain>
    </source>
</reference>
<dbReference type="SUPFAM" id="SSF51445">
    <property type="entry name" value="(Trans)glycosidases"/>
    <property type="match status" value="1"/>
</dbReference>
<evidence type="ECO:0000256" key="6">
    <source>
        <dbReference type="RuleBase" id="RU361192"/>
    </source>
</evidence>